<feature type="transmembrane region" description="Helical" evidence="7">
    <location>
        <begin position="48"/>
        <end position="69"/>
    </location>
</feature>
<dbReference type="HOGENOM" id="CLU_001883_3_1_7"/>
<organism evidence="10 11">
    <name type="scientific">Desulfobacter postgatei 2ac9</name>
    <dbReference type="NCBI Taxonomy" id="879212"/>
    <lineage>
        <taxon>Bacteria</taxon>
        <taxon>Pseudomonadati</taxon>
        <taxon>Thermodesulfobacteriota</taxon>
        <taxon>Desulfobacteria</taxon>
        <taxon>Desulfobacterales</taxon>
        <taxon>Desulfobacteraceae</taxon>
        <taxon>Desulfobacter</taxon>
    </lineage>
</organism>
<evidence type="ECO:0000256" key="5">
    <source>
        <dbReference type="ARBA" id="ARBA00022989"/>
    </source>
</evidence>
<feature type="domain" description="Amino acid permease/ SLC12A" evidence="8">
    <location>
        <begin position="19"/>
        <end position="456"/>
    </location>
</feature>
<feature type="transmembrane region" description="Helical" evidence="7">
    <location>
        <begin position="156"/>
        <end position="176"/>
    </location>
</feature>
<reference evidence="10 11" key="1">
    <citation type="submission" date="2011-09" db="EMBL/GenBank/DDBJ databases">
        <authorList>
            <consortium name="US DOE Joint Genome Institute (JGI-PGF)"/>
            <person name="Lucas S."/>
            <person name="Han J."/>
            <person name="Lapidus A."/>
            <person name="Cheng J.-F."/>
            <person name="Goodwin L."/>
            <person name="Pitluck S."/>
            <person name="Peters L."/>
            <person name="Land M.L."/>
            <person name="Hauser L."/>
            <person name="Orellana R."/>
            <person name="Lovley D."/>
            <person name="Woyke T.J."/>
        </authorList>
    </citation>
    <scope>NUCLEOTIDE SEQUENCE [LARGE SCALE GENOMIC DNA]</scope>
    <source>
        <strain evidence="10 11">2ac9</strain>
    </source>
</reference>
<proteinExistence type="inferred from homology"/>
<dbReference type="InterPro" id="IPR004841">
    <property type="entry name" value="AA-permease/SLC12A_dom"/>
</dbReference>
<name>I5B051_9BACT</name>
<evidence type="ECO:0000256" key="3">
    <source>
        <dbReference type="ARBA" id="ARBA00022448"/>
    </source>
</evidence>
<evidence type="ECO:0000259" key="8">
    <source>
        <dbReference type="Pfam" id="PF00324"/>
    </source>
</evidence>
<dbReference type="RefSeq" id="WP_004071700.1">
    <property type="nucleotide sequence ID" value="NZ_CM001488.1"/>
</dbReference>
<dbReference type="Pfam" id="PF00324">
    <property type="entry name" value="AA_permease"/>
    <property type="match status" value="1"/>
</dbReference>
<evidence type="ECO:0000256" key="6">
    <source>
        <dbReference type="ARBA" id="ARBA00023136"/>
    </source>
</evidence>
<feature type="transmembrane region" description="Helical" evidence="7">
    <location>
        <begin position="133"/>
        <end position="150"/>
    </location>
</feature>
<dbReference type="Proteomes" id="UP000005778">
    <property type="component" value="Chromosome"/>
</dbReference>
<dbReference type="GO" id="GO:0016020">
    <property type="term" value="C:membrane"/>
    <property type="evidence" value="ECO:0007669"/>
    <property type="project" value="UniProtKB-SubCell"/>
</dbReference>
<dbReference type="InterPro" id="IPR018491">
    <property type="entry name" value="SLC12_C"/>
</dbReference>
<reference evidence="10 11" key="2">
    <citation type="submission" date="2012-02" db="EMBL/GenBank/DDBJ databases">
        <title>Improved High-Quality Draft sequence of Desulfobacter postgatei 2ac9.</title>
        <authorList>
            <consortium name="US DOE Joint Genome Institute"/>
            <person name="Lucas S."/>
            <person name="Han J."/>
            <person name="Lapidus A."/>
            <person name="Cheng J.-F."/>
            <person name="Goodwin L."/>
            <person name="Pitluck S."/>
            <person name="Peters L."/>
            <person name="Ovchinnikova G."/>
            <person name="Held B."/>
            <person name="Detter J.C."/>
            <person name="Han C."/>
            <person name="Tapia R."/>
            <person name="Land M."/>
            <person name="Hauser L."/>
            <person name="Kyrpides N."/>
            <person name="Ivanova N."/>
            <person name="Pagani I."/>
            <person name="Orellana R."/>
            <person name="Lovley D."/>
            <person name="Woyke T."/>
        </authorList>
    </citation>
    <scope>NUCLEOTIDE SEQUENCE [LARGE SCALE GENOMIC DNA]</scope>
    <source>
        <strain evidence="10 11">2ac9</strain>
    </source>
</reference>
<dbReference type="OrthoDB" id="3181223at2"/>
<dbReference type="GO" id="GO:0015377">
    <property type="term" value="F:chloride:monoatomic cation symporter activity"/>
    <property type="evidence" value="ECO:0007669"/>
    <property type="project" value="InterPro"/>
</dbReference>
<keyword evidence="4 7" id="KW-0812">Transmembrane</keyword>
<dbReference type="PANTHER" id="PTHR11827:SF72">
    <property type="entry name" value="GH08340P"/>
    <property type="match status" value="1"/>
</dbReference>
<protein>
    <submittedName>
        <fullName evidence="10">Amino acid transporter</fullName>
    </submittedName>
</protein>
<feature type="domain" description="SLC12A transporter C-terminal" evidence="9">
    <location>
        <begin position="608"/>
        <end position="674"/>
    </location>
</feature>
<dbReference type="InterPro" id="IPR004842">
    <property type="entry name" value="SLC12A_fam"/>
</dbReference>
<keyword evidence="6 7" id="KW-0472">Membrane</keyword>
<feature type="transmembrane region" description="Helical" evidence="7">
    <location>
        <begin position="231"/>
        <end position="251"/>
    </location>
</feature>
<evidence type="ECO:0000256" key="2">
    <source>
        <dbReference type="ARBA" id="ARBA00010593"/>
    </source>
</evidence>
<keyword evidence="5 7" id="KW-1133">Transmembrane helix</keyword>
<dbReference type="Gene3D" id="1.20.1740.10">
    <property type="entry name" value="Amino acid/polyamine transporter I"/>
    <property type="match status" value="1"/>
</dbReference>
<dbReference type="AlphaFoldDB" id="I5B051"/>
<feature type="transmembrane region" description="Helical" evidence="7">
    <location>
        <begin position="271"/>
        <end position="292"/>
    </location>
</feature>
<evidence type="ECO:0000259" key="9">
    <source>
        <dbReference type="Pfam" id="PF03522"/>
    </source>
</evidence>
<evidence type="ECO:0000256" key="7">
    <source>
        <dbReference type="SAM" id="Phobius"/>
    </source>
</evidence>
<evidence type="ECO:0000256" key="4">
    <source>
        <dbReference type="ARBA" id="ARBA00022692"/>
    </source>
</evidence>
<dbReference type="EMBL" id="CM001488">
    <property type="protein sequence ID" value="EIM62864.1"/>
    <property type="molecule type" value="Genomic_DNA"/>
</dbReference>
<feature type="transmembrane region" description="Helical" evidence="7">
    <location>
        <begin position="12"/>
        <end position="36"/>
    </location>
</feature>
<evidence type="ECO:0000313" key="10">
    <source>
        <dbReference type="EMBL" id="EIM62864.1"/>
    </source>
</evidence>
<evidence type="ECO:0000313" key="11">
    <source>
        <dbReference type="Proteomes" id="UP000005778"/>
    </source>
</evidence>
<comment type="subcellular location">
    <subcellularLocation>
        <location evidence="1">Membrane</location>
        <topology evidence="1">Multi-pass membrane protein</topology>
    </subcellularLocation>
</comment>
<dbReference type="STRING" id="879212.DespoDRAFT_00887"/>
<feature type="transmembrane region" description="Helical" evidence="7">
    <location>
        <begin position="389"/>
        <end position="422"/>
    </location>
</feature>
<feature type="transmembrane region" description="Helical" evidence="7">
    <location>
        <begin position="197"/>
        <end position="219"/>
    </location>
</feature>
<dbReference type="Pfam" id="PF03522">
    <property type="entry name" value="SLC12"/>
    <property type="match status" value="1"/>
</dbReference>
<gene>
    <name evidence="10" type="ORF">DespoDRAFT_00887</name>
</gene>
<accession>I5B051</accession>
<evidence type="ECO:0000256" key="1">
    <source>
        <dbReference type="ARBA" id="ARBA00004141"/>
    </source>
</evidence>
<keyword evidence="3" id="KW-0813">Transport</keyword>
<dbReference type="PANTHER" id="PTHR11827">
    <property type="entry name" value="SOLUTE CARRIER FAMILY 12, CATION COTRANSPORTERS"/>
    <property type="match status" value="1"/>
</dbReference>
<keyword evidence="11" id="KW-1185">Reference proteome</keyword>
<sequence length="839" mass="92177">MSSDNNESVSGRLGTFAGVFTPSVLTILGIILFLRLGYVVGAAGLGKSLMIISVANLISVLTSFSLAAIATNMKVGGGGDYYLISRTLGIEFGGAIGIVLFLAQSVSIAFYCIGFGEALTAILGLAGHVTVQLIAGAALLFLFLLAWIGADLATKFQYVVMAFLTLALLSFYIGGIRQWDTGLFMENWVAREGSPSFWILFALFFPAVTGFTQGVSMSGDLEDPGKSLPKGTFAAVFLSILVYFSVAVLFAGSTTLKTLAGDYGAMKQISLYGWLINAGVIAATLSSAMASFLGAPRILQSLASDKIFPFLVPFAKGHGPSGNPRRGVLLSFGIAVAIVFIGQLDLIAGVVSMFFLISYGLLNYATYFEASAESPSFRPRFRWYNKKTSLVGALICLGVMLAIDFKTGIAAVAILFAVFQYLKQVSAPARWADSRRSYHLKLVRDNLIRAQKDHEHPRDWRPYVLVLSNDEEHMKQLLDFSSMIEGKSGITTAVRIVQARGYRAVKFKAEAEKDLARILSEKESSAFSLVLSSEYTANALSVLCQSFGLGPVKANTVLLSWNEQYGKSDDPVGFDNYRDMVRPAVQSGCNIILWDHKEMPQIAEGYDKNRTIDVWWKDDDTSRLMILLAYLITRDDHWKDAKIRLLAYYLDRDNAQIMQMLFDTLSEFRIQAEPKIILGINEEVFFKTSGQTDLVFIPVSLKKDDALMFGELPVDQLLPGLKTVAMVMATQKIDLDSSPEDGRAGELALLFDELKHAEKRVEMAKKIALQAAKSATDFIKDAHEIEINDPNLLTHLKEKIALQEKTEEANKKVLKEQAKLNAISQRAKEEGLFVDNEVP</sequence>
<dbReference type="eggNOG" id="COG0531">
    <property type="taxonomic scope" value="Bacteria"/>
</dbReference>
<comment type="similarity">
    <text evidence="2">Belongs to the SLC12A transporter family.</text>
</comment>
<dbReference type="FunFam" id="1.20.1740.10:FF:000013">
    <property type="entry name" value="Solute carrier family 12 member"/>
    <property type="match status" value="1"/>
</dbReference>